<evidence type="ECO:0000313" key="2">
    <source>
        <dbReference type="Proteomes" id="UP000694412"/>
    </source>
</evidence>
<reference evidence="1" key="3">
    <citation type="submission" date="2025-09" db="UniProtKB">
        <authorList>
            <consortium name="Ensembl"/>
        </authorList>
    </citation>
    <scope>IDENTIFICATION</scope>
</reference>
<keyword evidence="2" id="KW-1185">Reference proteome</keyword>
<proteinExistence type="predicted"/>
<protein>
    <submittedName>
        <fullName evidence="1">Uncharacterized protein</fullName>
    </submittedName>
</protein>
<organism evidence="1 2">
    <name type="scientific">Coturnix japonica</name>
    <name type="common">Japanese quail</name>
    <name type="synonym">Coturnix coturnix japonica</name>
    <dbReference type="NCBI Taxonomy" id="93934"/>
    <lineage>
        <taxon>Eukaryota</taxon>
        <taxon>Metazoa</taxon>
        <taxon>Chordata</taxon>
        <taxon>Craniata</taxon>
        <taxon>Vertebrata</taxon>
        <taxon>Euteleostomi</taxon>
        <taxon>Archelosauria</taxon>
        <taxon>Archosauria</taxon>
        <taxon>Dinosauria</taxon>
        <taxon>Saurischia</taxon>
        <taxon>Theropoda</taxon>
        <taxon>Coelurosauria</taxon>
        <taxon>Aves</taxon>
        <taxon>Neognathae</taxon>
        <taxon>Galloanserae</taxon>
        <taxon>Galliformes</taxon>
        <taxon>Phasianidae</taxon>
        <taxon>Perdicinae</taxon>
        <taxon>Coturnix</taxon>
    </lineage>
</organism>
<reference evidence="1" key="2">
    <citation type="submission" date="2025-08" db="UniProtKB">
        <authorList>
            <consortium name="Ensembl"/>
        </authorList>
    </citation>
    <scope>IDENTIFICATION</scope>
</reference>
<dbReference type="AlphaFoldDB" id="A0A8C2Y7V3"/>
<evidence type="ECO:0000313" key="1">
    <source>
        <dbReference type="Ensembl" id="ENSCJPP00005006467.1"/>
    </source>
</evidence>
<dbReference type="Ensembl" id="ENSCJPT00005010206.1">
    <property type="protein sequence ID" value="ENSCJPP00005006467.1"/>
    <property type="gene ID" value="ENSCJPG00005006053.1"/>
</dbReference>
<accession>A0A8C2Y7V3</accession>
<name>A0A8C2Y7V3_COTJA</name>
<dbReference type="Proteomes" id="UP000694412">
    <property type="component" value="Chromosome 2"/>
</dbReference>
<reference evidence="1" key="1">
    <citation type="submission" date="2015-11" db="EMBL/GenBank/DDBJ databases">
        <authorList>
            <consortium name="International Coturnix japonica Genome Analysis Consortium"/>
            <person name="Warren W."/>
            <person name="Burt D.W."/>
            <person name="Antin P.B."/>
            <person name="Lanford R."/>
            <person name="Gros J."/>
            <person name="Wilson R.K."/>
        </authorList>
    </citation>
    <scope>NUCLEOTIDE SEQUENCE [LARGE SCALE GENOMIC DNA]</scope>
</reference>
<sequence>NTVFPMFCSVVCRRSCCFLLLGSDWPIQGKWSYHDPQGAPCSRNLSRIPQWMNHSSGKSNPVCTVKKENGTQSEFSRYLVGVE</sequence>